<dbReference type="InterPro" id="IPR031942">
    <property type="entry name" value="DUF4774"/>
</dbReference>
<evidence type="ECO:0000313" key="3">
    <source>
        <dbReference type="EMBL" id="KAJ8918414.1"/>
    </source>
</evidence>
<feature type="compositionally biased region" description="Low complexity" evidence="1">
    <location>
        <begin position="677"/>
        <end position="688"/>
    </location>
</feature>
<gene>
    <name evidence="3" type="ORF">NQ315_008111</name>
</gene>
<sequence>MVRASLFAVIHSRPQDAGTPLQDAEPSVELEKQPIVEVTPNLRKYVDQFPHPTQRNIDDSTKEILEKIAQVNKKQGLIPRKQKPSYFQFPFSYSRSQEQEKFNIRERSFSSSPFSNPILEYLLRTKDKDEETNTKAESSEDPSDDYDEDVGYEKSVSGADVPGVNKEDVVPGQYIKRKVVHQQTFAIPMPNMNPSPPQNIPSNMFPNFPQMLPPPSNENKDKPNVSGDRKTLSSLEKQTVDNVKSIVSTTQMLQSQAYPGLYYNPYLQVTPDQYQYRGIPSNDDYSYRVYGPFTLPSSEKARQNWNWPGANYFPIYIRDPFLQFYNAITTMIEYGPNAGQGGPCKRPNKIKGKQERLTREGKLANQEKEHIVVEMGDRASGQITIYGPGDEDKNSSSYLDIENIDIGGSRDSGLKFTVSLTAGEREAKGSEDKVAVKTAWDKTRDVGIYNTSRSTSKLEKFAESPKDIRPPPFIKPVVKPVNATPTRLPPQSPPTIHVEEVDDEFDDDDEKSEEISISNDGNKKMFSRDNTGSGIFIHKLKVRKGGVAIAGPGGIATAGSGGTAIVGPNGVAFTQPDSLAIAGSGTKVVAVDPTINLADLINSTSLANKTGSGFPPSRVGRVVAVGPVIYYNKGLITSSNGLRFPKWLPHPHHQSQYFGDLHHPFDPKSNTTHHKSFNPSPSSVTSSSSRYYHFPRYLQNPETLTIHGSTLQIQPTTERTKADGLDLQKTSNRSLEVNETVTAKPVIASVKEEIKISDILKQTSLRLEGIDSNALNDMDSLAPYRAHPLFHYLKNKNTIQKQKIISFRNEDGIKNDVTTLILKPVARAIAGVEGKAVSTPVSKAILRPGTNVDILFEPEAVAIAGAGGIAHAESNLEITYEDFI</sequence>
<feature type="compositionally biased region" description="Basic and acidic residues" evidence="1">
    <location>
        <begin position="218"/>
        <end position="231"/>
    </location>
</feature>
<feature type="compositionally biased region" description="Acidic residues" evidence="1">
    <location>
        <begin position="139"/>
        <end position="150"/>
    </location>
</feature>
<feature type="region of interest" description="Disordered" evidence="1">
    <location>
        <begin position="460"/>
        <end position="496"/>
    </location>
</feature>
<accession>A0AAV8VW06</accession>
<protein>
    <recommendedName>
        <fullName evidence="2">DUF4774 domain-containing protein</fullName>
    </recommendedName>
</protein>
<feature type="region of interest" description="Disordered" evidence="1">
    <location>
        <begin position="124"/>
        <end position="165"/>
    </location>
</feature>
<name>A0AAV8VW06_9CUCU</name>
<dbReference type="Proteomes" id="UP001159042">
    <property type="component" value="Unassembled WGS sequence"/>
</dbReference>
<evidence type="ECO:0000313" key="4">
    <source>
        <dbReference type="Proteomes" id="UP001159042"/>
    </source>
</evidence>
<keyword evidence="4" id="KW-1185">Reference proteome</keyword>
<feature type="region of interest" description="Disordered" evidence="1">
    <location>
        <begin position="667"/>
        <end position="688"/>
    </location>
</feature>
<feature type="compositionally biased region" description="Basic and acidic residues" evidence="1">
    <location>
        <begin position="124"/>
        <end position="138"/>
    </location>
</feature>
<proteinExistence type="predicted"/>
<feature type="domain" description="DUF4774" evidence="2">
    <location>
        <begin position="539"/>
        <end position="591"/>
    </location>
</feature>
<reference evidence="3 4" key="1">
    <citation type="journal article" date="2023" name="Insect Mol. Biol.">
        <title>Genome sequencing provides insights into the evolution of gene families encoding plant cell wall-degrading enzymes in longhorned beetles.</title>
        <authorList>
            <person name="Shin N.R."/>
            <person name="Okamura Y."/>
            <person name="Kirsch R."/>
            <person name="Pauchet Y."/>
        </authorList>
    </citation>
    <scope>NUCLEOTIDE SEQUENCE [LARGE SCALE GENOMIC DNA]</scope>
    <source>
        <strain evidence="3">EAD_L_NR</strain>
    </source>
</reference>
<feature type="compositionally biased region" description="Basic and acidic residues" evidence="1">
    <location>
        <begin position="460"/>
        <end position="469"/>
    </location>
</feature>
<organism evidence="3 4">
    <name type="scientific">Exocentrus adspersus</name>
    <dbReference type="NCBI Taxonomy" id="1586481"/>
    <lineage>
        <taxon>Eukaryota</taxon>
        <taxon>Metazoa</taxon>
        <taxon>Ecdysozoa</taxon>
        <taxon>Arthropoda</taxon>
        <taxon>Hexapoda</taxon>
        <taxon>Insecta</taxon>
        <taxon>Pterygota</taxon>
        <taxon>Neoptera</taxon>
        <taxon>Endopterygota</taxon>
        <taxon>Coleoptera</taxon>
        <taxon>Polyphaga</taxon>
        <taxon>Cucujiformia</taxon>
        <taxon>Chrysomeloidea</taxon>
        <taxon>Cerambycidae</taxon>
        <taxon>Lamiinae</taxon>
        <taxon>Acanthocinini</taxon>
        <taxon>Exocentrus</taxon>
    </lineage>
</organism>
<dbReference type="AlphaFoldDB" id="A0AAV8VW06"/>
<comment type="caution">
    <text evidence="3">The sequence shown here is derived from an EMBL/GenBank/DDBJ whole genome shotgun (WGS) entry which is preliminary data.</text>
</comment>
<evidence type="ECO:0000256" key="1">
    <source>
        <dbReference type="SAM" id="MobiDB-lite"/>
    </source>
</evidence>
<dbReference type="EMBL" id="JANEYG010000026">
    <property type="protein sequence ID" value="KAJ8918414.1"/>
    <property type="molecule type" value="Genomic_DNA"/>
</dbReference>
<dbReference type="Pfam" id="PF15999">
    <property type="entry name" value="DUF4774"/>
    <property type="match status" value="2"/>
</dbReference>
<evidence type="ECO:0000259" key="2">
    <source>
        <dbReference type="Pfam" id="PF15999"/>
    </source>
</evidence>
<feature type="region of interest" description="Disordered" evidence="1">
    <location>
        <begin position="206"/>
        <end position="236"/>
    </location>
</feature>
<feature type="domain" description="DUF4774" evidence="2">
    <location>
        <begin position="818"/>
        <end position="874"/>
    </location>
</feature>